<keyword evidence="2" id="KW-0560">Oxidoreductase</keyword>
<evidence type="ECO:0000256" key="2">
    <source>
        <dbReference type="ARBA" id="ARBA00023002"/>
    </source>
</evidence>
<dbReference type="InterPro" id="IPR050608">
    <property type="entry name" value="NmrA-type/Isoflavone_red_sf"/>
</dbReference>
<evidence type="ECO:0000313" key="6">
    <source>
        <dbReference type="Proteomes" id="UP001054889"/>
    </source>
</evidence>
<dbReference type="InterPro" id="IPR036291">
    <property type="entry name" value="NAD(P)-bd_dom_sf"/>
</dbReference>
<dbReference type="InterPro" id="IPR045312">
    <property type="entry name" value="PCBER-like"/>
</dbReference>
<proteinExistence type="predicted"/>
<dbReference type="CDD" id="cd05259">
    <property type="entry name" value="PCBER_SDR_a"/>
    <property type="match status" value="1"/>
</dbReference>
<evidence type="ECO:0000256" key="1">
    <source>
        <dbReference type="ARBA" id="ARBA00022857"/>
    </source>
</evidence>
<feature type="domain" description="NmrA-like" evidence="4">
    <location>
        <begin position="23"/>
        <end position="342"/>
    </location>
</feature>
<dbReference type="PANTHER" id="PTHR43349:SF89">
    <property type="entry name" value="LEUCANTHOCYANIDIN REDUCTASE"/>
    <property type="match status" value="1"/>
</dbReference>
<dbReference type="GO" id="GO:0016491">
    <property type="term" value="F:oxidoreductase activity"/>
    <property type="evidence" value="ECO:0007669"/>
    <property type="project" value="UniProtKB-KW"/>
</dbReference>
<dbReference type="PANTHER" id="PTHR43349">
    <property type="entry name" value="PINORESINOL REDUCTASE-RELATED"/>
    <property type="match status" value="1"/>
</dbReference>
<dbReference type="InterPro" id="IPR008030">
    <property type="entry name" value="NmrA-like"/>
</dbReference>
<dbReference type="AlphaFoldDB" id="A0AAV5F9G4"/>
<protein>
    <recommendedName>
        <fullName evidence="4">NmrA-like domain-containing protein</fullName>
    </recommendedName>
</protein>
<name>A0AAV5F9G4_ELECO</name>
<sequence length="379" mass="40933">MAPYAQGPYANNGAVDSGGGPALIVGATGYIGRFVAEACLDSGRKTCILVRPGNACPARAAAVDALRQKGAVVIEVKTHTQLLDISYCCLSPDEPACDRAISIGQGCVETALRVHGVEVVISVMGGANILDQLRLIDAIRTVGTVKRFLPSEFGHDVDRARPVGAGLGFYEEKRRVRRAAEASGVPYTYICCNSIAGWPYFDNTHPSEVPPPLDRFQIYGDGTVRAFFVAGSDIGKFTIKAAYDPRSANKIVHFRPASNLLSTNEMASLWESKIGRTLPRVTLSEDDLLAMAAEDIVPASIVASLTHDIFINGCQTKFHMDGCRDIEISSLYPDVPFITVDECFDDYAKSLRLEPEETEDNNKSNAPVVERLEVSPTCA</sequence>
<dbReference type="EMBL" id="BQKI01000082">
    <property type="protein sequence ID" value="GJN30945.1"/>
    <property type="molecule type" value="Genomic_DNA"/>
</dbReference>
<dbReference type="Gene3D" id="3.90.25.10">
    <property type="entry name" value="UDP-galactose 4-epimerase, domain 1"/>
    <property type="match status" value="1"/>
</dbReference>
<organism evidence="5 6">
    <name type="scientific">Eleusine coracana subsp. coracana</name>
    <dbReference type="NCBI Taxonomy" id="191504"/>
    <lineage>
        <taxon>Eukaryota</taxon>
        <taxon>Viridiplantae</taxon>
        <taxon>Streptophyta</taxon>
        <taxon>Embryophyta</taxon>
        <taxon>Tracheophyta</taxon>
        <taxon>Spermatophyta</taxon>
        <taxon>Magnoliopsida</taxon>
        <taxon>Liliopsida</taxon>
        <taxon>Poales</taxon>
        <taxon>Poaceae</taxon>
        <taxon>PACMAD clade</taxon>
        <taxon>Chloridoideae</taxon>
        <taxon>Cynodonteae</taxon>
        <taxon>Eleusininae</taxon>
        <taxon>Eleusine</taxon>
    </lineage>
</organism>
<feature type="region of interest" description="Disordered" evidence="3">
    <location>
        <begin position="355"/>
        <end position="379"/>
    </location>
</feature>
<evidence type="ECO:0000313" key="5">
    <source>
        <dbReference type="EMBL" id="GJN30945.1"/>
    </source>
</evidence>
<comment type="caution">
    <text evidence="5">The sequence shown here is derived from an EMBL/GenBank/DDBJ whole genome shotgun (WGS) entry which is preliminary data.</text>
</comment>
<accession>A0AAV5F9G4</accession>
<reference evidence="5" key="2">
    <citation type="submission" date="2021-12" db="EMBL/GenBank/DDBJ databases">
        <title>Resequencing data analysis of finger millet.</title>
        <authorList>
            <person name="Hatakeyama M."/>
            <person name="Aluri S."/>
            <person name="Balachadran M.T."/>
            <person name="Sivarajan S.R."/>
            <person name="Poveda L."/>
            <person name="Shimizu-Inatsugi R."/>
            <person name="Schlapbach R."/>
            <person name="Sreeman S.M."/>
            <person name="Shimizu K.K."/>
        </authorList>
    </citation>
    <scope>NUCLEOTIDE SEQUENCE</scope>
</reference>
<keyword evidence="6" id="KW-1185">Reference proteome</keyword>
<dbReference type="Proteomes" id="UP001054889">
    <property type="component" value="Unassembled WGS sequence"/>
</dbReference>
<reference evidence="5" key="1">
    <citation type="journal article" date="2018" name="DNA Res.">
        <title>Multiple hybrid de novo genome assembly of finger millet, an orphan allotetraploid crop.</title>
        <authorList>
            <person name="Hatakeyama M."/>
            <person name="Aluri S."/>
            <person name="Balachadran M.T."/>
            <person name="Sivarajan S.R."/>
            <person name="Patrignani A."/>
            <person name="Gruter S."/>
            <person name="Poveda L."/>
            <person name="Shimizu-Inatsugi R."/>
            <person name="Baeten J."/>
            <person name="Francoijs K.J."/>
            <person name="Nataraja K.N."/>
            <person name="Reddy Y.A.N."/>
            <person name="Phadnis S."/>
            <person name="Ravikumar R.L."/>
            <person name="Schlapbach R."/>
            <person name="Sreeman S.M."/>
            <person name="Shimizu K.K."/>
        </authorList>
    </citation>
    <scope>NUCLEOTIDE SEQUENCE</scope>
</reference>
<dbReference type="Pfam" id="PF05368">
    <property type="entry name" value="NmrA"/>
    <property type="match status" value="1"/>
</dbReference>
<gene>
    <name evidence="5" type="primary">gb19293</name>
    <name evidence="5" type="ORF">PR202_gb19293</name>
</gene>
<dbReference type="SUPFAM" id="SSF51735">
    <property type="entry name" value="NAD(P)-binding Rossmann-fold domains"/>
    <property type="match status" value="1"/>
</dbReference>
<dbReference type="Gene3D" id="3.40.50.720">
    <property type="entry name" value="NAD(P)-binding Rossmann-like Domain"/>
    <property type="match status" value="1"/>
</dbReference>
<evidence type="ECO:0000256" key="3">
    <source>
        <dbReference type="SAM" id="MobiDB-lite"/>
    </source>
</evidence>
<evidence type="ECO:0000259" key="4">
    <source>
        <dbReference type="Pfam" id="PF05368"/>
    </source>
</evidence>
<keyword evidence="1" id="KW-0521">NADP</keyword>